<name>A0A6S7CPS9_9BURK</name>
<dbReference type="EMBL" id="CADILG010000005">
    <property type="protein sequence ID" value="CAB3841271.1"/>
    <property type="molecule type" value="Genomic_DNA"/>
</dbReference>
<dbReference type="PIRSF" id="PIRSF008502">
    <property type="entry name" value="UCP008502"/>
    <property type="match status" value="1"/>
</dbReference>
<evidence type="ECO:0008006" key="3">
    <source>
        <dbReference type="Google" id="ProtNLM"/>
    </source>
</evidence>
<dbReference type="SUPFAM" id="SSF160379">
    <property type="entry name" value="SP0830-like"/>
    <property type="match status" value="1"/>
</dbReference>
<keyword evidence="2" id="KW-1185">Reference proteome</keyword>
<dbReference type="InterPro" id="IPR012545">
    <property type="entry name" value="DUF1697"/>
</dbReference>
<dbReference type="Gene3D" id="3.30.70.1280">
    <property type="entry name" value="SP0830-like domains"/>
    <property type="match status" value="1"/>
</dbReference>
<dbReference type="RefSeq" id="WP_175206083.1">
    <property type="nucleotide sequence ID" value="NZ_CADILG010000005.1"/>
</dbReference>
<evidence type="ECO:0000313" key="2">
    <source>
        <dbReference type="Proteomes" id="UP000494117"/>
    </source>
</evidence>
<accession>A0A6S7CPS9</accession>
<evidence type="ECO:0000313" key="1">
    <source>
        <dbReference type="EMBL" id="CAB3841271.1"/>
    </source>
</evidence>
<dbReference type="Proteomes" id="UP000494117">
    <property type="component" value="Unassembled WGS sequence"/>
</dbReference>
<dbReference type="PANTHER" id="PTHR36439:SF1">
    <property type="entry name" value="DUF1697 DOMAIN-CONTAINING PROTEIN"/>
    <property type="match status" value="1"/>
</dbReference>
<organism evidence="1 2">
    <name type="scientific">Achromobacter anxifer</name>
    <dbReference type="NCBI Taxonomy" id="1287737"/>
    <lineage>
        <taxon>Bacteria</taxon>
        <taxon>Pseudomonadati</taxon>
        <taxon>Pseudomonadota</taxon>
        <taxon>Betaproteobacteria</taxon>
        <taxon>Burkholderiales</taxon>
        <taxon>Alcaligenaceae</taxon>
        <taxon>Achromobacter</taxon>
    </lineage>
</organism>
<dbReference type="PANTHER" id="PTHR36439">
    <property type="entry name" value="BLL4334 PROTEIN"/>
    <property type="match status" value="1"/>
</dbReference>
<reference evidence="1 2" key="1">
    <citation type="submission" date="2020-04" db="EMBL/GenBank/DDBJ databases">
        <authorList>
            <person name="De Canck E."/>
        </authorList>
    </citation>
    <scope>NUCLEOTIDE SEQUENCE [LARGE SCALE GENOMIC DNA]</scope>
    <source>
        <strain evidence="1 2">LMG 26858</strain>
    </source>
</reference>
<protein>
    <recommendedName>
        <fullName evidence="3">DUF1697 domain-containing protein</fullName>
    </recommendedName>
</protein>
<gene>
    <name evidence="1" type="ORF">LMG26858_01215</name>
</gene>
<proteinExistence type="predicted"/>
<dbReference type="AlphaFoldDB" id="A0A6S7CPS9"/>
<sequence>MTSYVALLRAVNVGGTGKLPMSDLKAMCAAEGFGNIQTYIASGNVVFSAEGSEAEVKAALERRLLAYAAKPVGVIVRSAKEMAAILKANPFPDAPPNWTVAIFLDAPPPAGTLEAIKGRQDEEVGLGKREIYVAYGSGMGRSKLRIPAGADGTARNINTIAKLAELAATPGGK</sequence>
<dbReference type="Pfam" id="PF08002">
    <property type="entry name" value="DUF1697"/>
    <property type="match status" value="1"/>
</dbReference>